<protein>
    <recommendedName>
        <fullName evidence="10">Tetraspanin</fullName>
    </recommendedName>
</protein>
<gene>
    <name evidence="7" type="ORF">PBS001_LOCUS190</name>
    <name evidence="6" type="ORF">PBS003_LOCUS219</name>
</gene>
<dbReference type="AlphaFoldDB" id="A0AAU9KHU5"/>
<comment type="caution">
    <text evidence="6">The sequence shown here is derived from an EMBL/GenBank/DDBJ whole genome shotgun (WGS) entry which is preliminary data.</text>
</comment>
<name>A0AAU9KHU5_9STRA</name>
<evidence type="ECO:0008006" key="10">
    <source>
        <dbReference type="Google" id="ProtNLM"/>
    </source>
</evidence>
<evidence type="ECO:0000256" key="2">
    <source>
        <dbReference type="ARBA" id="ARBA00022692"/>
    </source>
</evidence>
<organism evidence="6 9">
    <name type="scientific">Peronospora belbahrii</name>
    <dbReference type="NCBI Taxonomy" id="622444"/>
    <lineage>
        <taxon>Eukaryota</taxon>
        <taxon>Sar</taxon>
        <taxon>Stramenopiles</taxon>
        <taxon>Oomycota</taxon>
        <taxon>Peronosporomycetes</taxon>
        <taxon>Peronosporales</taxon>
        <taxon>Peronosporaceae</taxon>
        <taxon>Peronospora</taxon>
    </lineage>
</organism>
<evidence type="ECO:0000313" key="9">
    <source>
        <dbReference type="Proteomes" id="UP001160483"/>
    </source>
</evidence>
<dbReference type="Proteomes" id="UP001158986">
    <property type="component" value="Unassembled WGS sequence"/>
</dbReference>
<evidence type="ECO:0000313" key="7">
    <source>
        <dbReference type="EMBL" id="CAH0513375.1"/>
    </source>
</evidence>
<evidence type="ECO:0000256" key="4">
    <source>
        <dbReference type="ARBA" id="ARBA00023136"/>
    </source>
</evidence>
<dbReference type="InterPro" id="IPR018499">
    <property type="entry name" value="Tetraspanin/Peripherin"/>
</dbReference>
<feature type="transmembrane region" description="Helical" evidence="5">
    <location>
        <begin position="52"/>
        <end position="76"/>
    </location>
</feature>
<keyword evidence="2 5" id="KW-0812">Transmembrane</keyword>
<dbReference type="EMBL" id="CAKKTJ010000038">
    <property type="protein sequence ID" value="CAH0473314.1"/>
    <property type="molecule type" value="Genomic_DNA"/>
</dbReference>
<evidence type="ECO:0000313" key="8">
    <source>
        <dbReference type="Proteomes" id="UP001158986"/>
    </source>
</evidence>
<comment type="subcellular location">
    <subcellularLocation>
        <location evidence="1">Membrane</location>
        <topology evidence="1">Multi-pass membrane protein</topology>
    </subcellularLocation>
</comment>
<evidence type="ECO:0000256" key="1">
    <source>
        <dbReference type="ARBA" id="ARBA00004141"/>
    </source>
</evidence>
<keyword evidence="4 5" id="KW-0472">Membrane</keyword>
<dbReference type="EMBL" id="CAKLCB010000010">
    <property type="protein sequence ID" value="CAH0513375.1"/>
    <property type="molecule type" value="Genomic_DNA"/>
</dbReference>
<keyword evidence="3 5" id="KW-1133">Transmembrane helix</keyword>
<dbReference type="GO" id="GO:0016020">
    <property type="term" value="C:membrane"/>
    <property type="evidence" value="ECO:0007669"/>
    <property type="project" value="UniProtKB-SubCell"/>
</dbReference>
<dbReference type="Pfam" id="PF00335">
    <property type="entry name" value="Tetraspanin"/>
    <property type="match status" value="1"/>
</dbReference>
<proteinExistence type="predicted"/>
<sequence>MLLGDESLFCTEYLWDLSLERQIFGLKEHFRFQRFKDDNHQFQYHWAFMPKLTVAGGLIVLVNIGFVAGGILLLRYNSTLDSNGWADVLMDTDYEAASSIVTSMLQLLGITIIALALVGIVGAIVQNRLLLVLYSIVMVVTMLAFGVLAGTALSFRTKMTDWETTSFPAENEEAKLAVKFNEIYCYAQGYYYCNHATAKEAYNRFVPNASSELANLLPNATGIVSLCDEIIGTTTVDVLNTVCEACKMSTTYAKYDKILTWAENQCPRNSATGIWCAAFLSTGTPGETYNGSPYGHCRPIFLDMAIDWSSTIATAGLIVALSAAIIVALACFTRRSKVAATDYDRVTEM</sequence>
<evidence type="ECO:0000256" key="3">
    <source>
        <dbReference type="ARBA" id="ARBA00022989"/>
    </source>
</evidence>
<feature type="transmembrane region" description="Helical" evidence="5">
    <location>
        <begin position="96"/>
        <end position="124"/>
    </location>
</feature>
<dbReference type="Proteomes" id="UP001160483">
    <property type="component" value="Unassembled WGS sequence"/>
</dbReference>
<accession>A0AAU9KHU5</accession>
<feature type="transmembrane region" description="Helical" evidence="5">
    <location>
        <begin position="131"/>
        <end position="155"/>
    </location>
</feature>
<feature type="transmembrane region" description="Helical" evidence="5">
    <location>
        <begin position="312"/>
        <end position="332"/>
    </location>
</feature>
<keyword evidence="8" id="KW-1185">Reference proteome</keyword>
<evidence type="ECO:0000313" key="6">
    <source>
        <dbReference type="EMBL" id="CAH0473314.1"/>
    </source>
</evidence>
<reference evidence="6 8" key="1">
    <citation type="submission" date="2021-11" db="EMBL/GenBank/DDBJ databases">
        <authorList>
            <person name="Islam A."/>
            <person name="Islam S."/>
            <person name="Flora M.S."/>
            <person name="Rahman M."/>
            <person name="Ziaur R.M."/>
            <person name="Epstein J.H."/>
            <person name="Hassan M."/>
            <person name="Klassen M."/>
            <person name="Woodard K."/>
            <person name="Webb A."/>
            <person name="Webby R.J."/>
            <person name="El Zowalaty M.E."/>
        </authorList>
    </citation>
    <scope>NUCLEOTIDE SEQUENCE</scope>
    <source>
        <strain evidence="7">Pbs1</strain>
        <strain evidence="6">Pbs3</strain>
    </source>
</reference>
<evidence type="ECO:0000256" key="5">
    <source>
        <dbReference type="SAM" id="Phobius"/>
    </source>
</evidence>